<feature type="transmembrane region" description="Helical" evidence="1">
    <location>
        <begin position="194"/>
        <end position="211"/>
    </location>
</feature>
<reference evidence="2 3" key="1">
    <citation type="submission" date="2019-03" db="EMBL/GenBank/DDBJ databases">
        <title>Metabolic reconstructions from genomes of highly enriched 'Candidatus Accumulibacter' and 'Candidatus Competibacter' bioreactor populations.</title>
        <authorList>
            <person name="Annavajhala M.K."/>
            <person name="Welles L."/>
            <person name="Abbas B."/>
            <person name="Sorokin D."/>
            <person name="Park H."/>
            <person name="Van Loosdrecht M."/>
            <person name="Chandran K."/>
        </authorList>
    </citation>
    <scope>NUCLEOTIDE SEQUENCE [LARGE SCALE GENOMIC DNA]</scope>
    <source>
        <strain evidence="2 3">SBR_S</strain>
    </source>
</reference>
<dbReference type="Proteomes" id="UP000749010">
    <property type="component" value="Unassembled WGS sequence"/>
</dbReference>
<dbReference type="InterPro" id="IPR049920">
    <property type="entry name" value="IK1_05631-like"/>
</dbReference>
<organism evidence="2 3">
    <name type="scientific">Candidatus Accumulibacter phosphatis</name>
    <dbReference type="NCBI Taxonomy" id="327160"/>
    <lineage>
        <taxon>Bacteria</taxon>
        <taxon>Pseudomonadati</taxon>
        <taxon>Pseudomonadota</taxon>
        <taxon>Betaproteobacteria</taxon>
        <taxon>Candidatus Accumulibacter</taxon>
    </lineage>
</organism>
<feature type="transmembrane region" description="Helical" evidence="1">
    <location>
        <begin position="32"/>
        <end position="52"/>
    </location>
</feature>
<keyword evidence="1" id="KW-0812">Transmembrane</keyword>
<evidence type="ECO:0000256" key="1">
    <source>
        <dbReference type="SAM" id="Phobius"/>
    </source>
</evidence>
<feature type="transmembrane region" description="Helical" evidence="1">
    <location>
        <begin position="58"/>
        <end position="78"/>
    </location>
</feature>
<comment type="caution">
    <text evidence="2">The sequence shown here is derived from an EMBL/GenBank/DDBJ whole genome shotgun (WGS) entry which is preliminary data.</text>
</comment>
<protein>
    <submittedName>
        <fullName evidence="2">Uncharacterized protein</fullName>
    </submittedName>
</protein>
<name>A0ABX1U3S0_9PROT</name>
<dbReference type="Pfam" id="PF18159">
    <property type="entry name" value="S_4TM"/>
    <property type="match status" value="1"/>
</dbReference>
<keyword evidence="1" id="KW-0472">Membrane</keyword>
<accession>A0ABX1U3S0</accession>
<gene>
    <name evidence="2" type="ORF">E4Q23_21400</name>
</gene>
<proteinExistence type="predicted"/>
<evidence type="ECO:0000313" key="2">
    <source>
        <dbReference type="EMBL" id="NMQ30083.1"/>
    </source>
</evidence>
<dbReference type="RefSeq" id="WP_012806113.1">
    <property type="nucleotide sequence ID" value="NC_013191.1"/>
</dbReference>
<keyword evidence="1" id="KW-1133">Transmembrane helix</keyword>
<sequence length="311" mass="35898">MNEIDKQQVQPRMLNLLRARTLIYRRAKNYQAVGLVISLGLPLVGLAAAALFSASKPFIALFALTFSYLEVLFFDPWLRTQLKTAAKLQEDFDCTLLGMDWNVFLAGSRVDPEQVFEDACRTLSAKDEKRLLDWYPLTVNALPLHLARLVCQRTNIWYDSALRKRYRMVLLFGAVAIMFFVGMGSLWIDTTITSFVLSTLAPMTPMMIWALRERNRHAATCELLDRLNEDVKKLFDKSRAGATEQEISMRSRELQDAIYNHRVSSPLIFDWIYNRLRSQMEERMNAGAQELVDQLRLTPAPMTMTTKWDEK</sequence>
<evidence type="ECO:0000313" key="3">
    <source>
        <dbReference type="Proteomes" id="UP000749010"/>
    </source>
</evidence>
<dbReference type="EMBL" id="SPMY01000109">
    <property type="protein sequence ID" value="NMQ30083.1"/>
    <property type="molecule type" value="Genomic_DNA"/>
</dbReference>
<keyword evidence="3" id="KW-1185">Reference proteome</keyword>
<feature type="transmembrane region" description="Helical" evidence="1">
    <location>
        <begin position="168"/>
        <end position="188"/>
    </location>
</feature>